<dbReference type="Pfam" id="PF00691">
    <property type="entry name" value="OmpA"/>
    <property type="match status" value="1"/>
</dbReference>
<keyword evidence="5" id="KW-1185">Reference proteome</keyword>
<keyword evidence="4" id="KW-0282">Flagellum</keyword>
<dbReference type="GO" id="GO:0016020">
    <property type="term" value="C:membrane"/>
    <property type="evidence" value="ECO:0007669"/>
    <property type="project" value="UniProtKB-UniRule"/>
</dbReference>
<dbReference type="Gene3D" id="3.30.1330.60">
    <property type="entry name" value="OmpA-like domain"/>
    <property type="match status" value="1"/>
</dbReference>
<protein>
    <submittedName>
        <fullName evidence="4">Sodium-type flagellar protein MotY</fullName>
    </submittedName>
</protein>
<dbReference type="PANTHER" id="PTHR30329:SF21">
    <property type="entry name" value="LIPOPROTEIN YIAD-RELATED"/>
    <property type="match status" value="1"/>
</dbReference>
<comment type="caution">
    <text evidence="4">The sequence shown here is derived from an EMBL/GenBank/DDBJ whole genome shotgun (WGS) entry which is preliminary data.</text>
</comment>
<dbReference type="Pfam" id="PF18393">
    <property type="entry name" value="MotY_N"/>
    <property type="match status" value="1"/>
</dbReference>
<proteinExistence type="predicted"/>
<dbReference type="Proteomes" id="UP000241803">
    <property type="component" value="Unassembled WGS sequence"/>
</dbReference>
<dbReference type="InterPro" id="IPR050330">
    <property type="entry name" value="Bact_OuterMem_StrucFunc"/>
</dbReference>
<gene>
    <name evidence="4" type="ORF">C9J47_24130</name>
</gene>
<organism evidence="4 5">
    <name type="scientific">Photobacterium indicum</name>
    <dbReference type="NCBI Taxonomy" id="81447"/>
    <lineage>
        <taxon>Bacteria</taxon>
        <taxon>Pseudomonadati</taxon>
        <taxon>Pseudomonadota</taxon>
        <taxon>Gammaproteobacteria</taxon>
        <taxon>Vibrionales</taxon>
        <taxon>Vibrionaceae</taxon>
        <taxon>Photobacterium</taxon>
    </lineage>
</organism>
<keyword evidence="2" id="KW-0732">Signal</keyword>
<keyword evidence="1" id="KW-0472">Membrane</keyword>
<keyword evidence="4" id="KW-0966">Cell projection</keyword>
<name>A0A2T3L2E5_9GAMM</name>
<evidence type="ECO:0000256" key="2">
    <source>
        <dbReference type="SAM" id="SignalP"/>
    </source>
</evidence>
<dbReference type="SUPFAM" id="SSF103088">
    <property type="entry name" value="OmpA-like"/>
    <property type="match status" value="1"/>
</dbReference>
<dbReference type="InterPro" id="IPR041544">
    <property type="entry name" value="MotY_N"/>
</dbReference>
<sequence>MVIKSIITILALVVSCTVCAGDNVWISPLDSSTWVFSGNKTECVISHDVEGFGVVKIIAEAGVGTRLEIKSKELKNLTGEHSVNSMPAFWAVEKVSNINYQGNISFSLLTSELIFNNADEIFERLDQGEWIKVGLNEQGQKNDTLVISNVNFELSAKRFLSCKDDLILLNYQQVRSSEFYYPSGSTLVSKSDVRTVYGIAEYVKVIRSIKKVLIDGYSDSQGRSTVNLRVSRERAEEMAALLIEFGVPQNMIQIRSHGDRYPIADNALADGRKKNRRVTVRLIKNSAAGVQ</sequence>
<evidence type="ECO:0000259" key="3">
    <source>
        <dbReference type="PROSITE" id="PS51123"/>
    </source>
</evidence>
<dbReference type="InterPro" id="IPR006665">
    <property type="entry name" value="OmpA-like"/>
</dbReference>
<dbReference type="PRINTS" id="PR01023">
    <property type="entry name" value="NAFLGMOTY"/>
</dbReference>
<dbReference type="InterPro" id="IPR036737">
    <property type="entry name" value="OmpA-like_sf"/>
</dbReference>
<dbReference type="PROSITE" id="PS51257">
    <property type="entry name" value="PROKAR_LIPOPROTEIN"/>
    <property type="match status" value="1"/>
</dbReference>
<dbReference type="PANTHER" id="PTHR30329">
    <property type="entry name" value="STATOR ELEMENT OF FLAGELLAR MOTOR COMPLEX"/>
    <property type="match status" value="1"/>
</dbReference>
<dbReference type="AlphaFoldDB" id="A0A2T3L2E5"/>
<dbReference type="EMBL" id="PYOC01000015">
    <property type="protein sequence ID" value="PSV42949.1"/>
    <property type="molecule type" value="Genomic_DNA"/>
</dbReference>
<feature type="signal peptide" evidence="2">
    <location>
        <begin position="1"/>
        <end position="20"/>
    </location>
</feature>
<evidence type="ECO:0000313" key="5">
    <source>
        <dbReference type="Proteomes" id="UP000241803"/>
    </source>
</evidence>
<dbReference type="RefSeq" id="WP_107256190.1">
    <property type="nucleotide sequence ID" value="NZ_PYOC01000015.1"/>
</dbReference>
<dbReference type="PROSITE" id="PS51123">
    <property type="entry name" value="OMPA_2"/>
    <property type="match status" value="1"/>
</dbReference>
<feature type="domain" description="OmpA-like" evidence="3">
    <location>
        <begin position="168"/>
        <end position="286"/>
    </location>
</feature>
<evidence type="ECO:0000256" key="1">
    <source>
        <dbReference type="PROSITE-ProRule" id="PRU00473"/>
    </source>
</evidence>
<keyword evidence="4" id="KW-0969">Cilium</keyword>
<reference evidence="4 5" key="1">
    <citation type="submission" date="2018-03" db="EMBL/GenBank/DDBJ databases">
        <title>Whole genome sequencing of Histamine producing bacteria.</title>
        <authorList>
            <person name="Butler K."/>
        </authorList>
    </citation>
    <scope>NUCLEOTIDE SEQUENCE [LARGE SCALE GENOMIC DNA]</scope>
    <source>
        <strain evidence="4 5">ATCC 19614</strain>
    </source>
</reference>
<dbReference type="Gene3D" id="2.60.40.2540">
    <property type="match status" value="1"/>
</dbReference>
<feature type="chain" id="PRO_5015729642" evidence="2">
    <location>
        <begin position="21"/>
        <end position="291"/>
    </location>
</feature>
<evidence type="ECO:0000313" key="4">
    <source>
        <dbReference type="EMBL" id="PSV42949.1"/>
    </source>
</evidence>
<dbReference type="CDD" id="cd07185">
    <property type="entry name" value="OmpA_C-like"/>
    <property type="match status" value="1"/>
</dbReference>
<accession>A0A2T3L2E5</accession>